<dbReference type="KEGG" id="sli:Slin_3863"/>
<feature type="transmembrane region" description="Helical" evidence="8">
    <location>
        <begin position="117"/>
        <end position="138"/>
    </location>
</feature>
<accession>D2QHQ4</accession>
<dbReference type="GO" id="GO:0016746">
    <property type="term" value="F:acyltransferase activity"/>
    <property type="evidence" value="ECO:0007669"/>
    <property type="project" value="UniProtKB-KW"/>
</dbReference>
<feature type="transmembrane region" description="Helical" evidence="8">
    <location>
        <begin position="449"/>
        <end position="473"/>
    </location>
</feature>
<evidence type="ECO:0000256" key="1">
    <source>
        <dbReference type="ARBA" id="ARBA00004651"/>
    </source>
</evidence>
<feature type="transmembrane region" description="Helical" evidence="8">
    <location>
        <begin position="403"/>
        <end position="428"/>
    </location>
</feature>
<dbReference type="Pfam" id="PF03062">
    <property type="entry name" value="MBOAT"/>
    <property type="match status" value="1"/>
</dbReference>
<dbReference type="RefSeq" id="WP_012928364.1">
    <property type="nucleotide sequence ID" value="NC_013730.1"/>
</dbReference>
<dbReference type="GO" id="GO:0042121">
    <property type="term" value="P:alginic acid biosynthetic process"/>
    <property type="evidence" value="ECO:0007669"/>
    <property type="project" value="InterPro"/>
</dbReference>
<feature type="transmembrane region" description="Helical" evidence="8">
    <location>
        <begin position="44"/>
        <end position="64"/>
    </location>
</feature>
<keyword evidence="5 8" id="KW-1133">Transmembrane helix</keyword>
<dbReference type="GO" id="GO:0005886">
    <property type="term" value="C:plasma membrane"/>
    <property type="evidence" value="ECO:0007669"/>
    <property type="project" value="UniProtKB-SubCell"/>
</dbReference>
<dbReference type="Proteomes" id="UP000002028">
    <property type="component" value="Chromosome"/>
</dbReference>
<dbReference type="InterPro" id="IPR004299">
    <property type="entry name" value="MBOAT_fam"/>
</dbReference>
<evidence type="ECO:0000256" key="8">
    <source>
        <dbReference type="SAM" id="Phobius"/>
    </source>
</evidence>
<keyword evidence="6 7" id="KW-0472">Membrane</keyword>
<dbReference type="InterPro" id="IPR028362">
    <property type="entry name" value="AlgI"/>
</dbReference>
<gene>
    <name evidence="9" type="ordered locus">Slin_3863</name>
</gene>
<feature type="transmembrane region" description="Helical" evidence="8">
    <location>
        <begin position="76"/>
        <end position="97"/>
    </location>
</feature>
<feature type="transmembrane region" description="Helical" evidence="8">
    <location>
        <begin position="356"/>
        <end position="383"/>
    </location>
</feature>
<dbReference type="InterPro" id="IPR024194">
    <property type="entry name" value="Ac/AlaTfrase_AlgI/DltB"/>
</dbReference>
<feature type="transmembrane region" description="Helical" evidence="8">
    <location>
        <begin position="316"/>
        <end position="335"/>
    </location>
</feature>
<dbReference type="HOGENOM" id="CLU_025255_0_1_10"/>
<sequence>MVFNSLTFLVFITIFLLVYFSLEGRARLWVCLLGSYIFYGWWDWRFLGLIGFTTLMDYTLGILMASSDDERFRKRLIYFSVTANLLFLGFFKYFNFFADSLRQLIQAFGFHPSDTTLTILLPIGISFYTFQSMSYTVDIYRREIEPERDLVRFAAFVSLFPQLVAGPIVRAKDFLPQFKSDKRWDWDRFMSGLTRVLWGFFKKVAIADSLAPFVEQCFSLPATLSSSHVLLGIIFYSFQIYCDFSGYSDIAIGLARILGFTFIENFRTPYFSRSFTEFWTRWHISLSSWLRDYLYIPLGGNRGGKLKTYRNMMLTMLIGGLWHGANWTFLFWGFLHGSYQVIQRMIQPFGRRIYQALHLPVVVRQGLDILLVYSLTCFAWIYFRSPTFAIADQVIHTVLAFENFNWASVINKFVAIKGILLIAILLTVEVTNFRLHYAQLLIRRPVLRLVAYACIFWIIALMGTFGANSFIYFQF</sequence>
<keyword evidence="3 7" id="KW-1003">Cell membrane</keyword>
<name>D2QHQ4_SPILD</name>
<dbReference type="PANTHER" id="PTHR13285:SF18">
    <property type="entry name" value="PROTEIN-CYSTEINE N-PALMITOYLTRANSFERASE RASP"/>
    <property type="match status" value="1"/>
</dbReference>
<keyword evidence="7 9" id="KW-0808">Transferase</keyword>
<dbReference type="eggNOG" id="COG1696">
    <property type="taxonomic scope" value="Bacteria"/>
</dbReference>
<feature type="transmembrane region" description="Helical" evidence="8">
    <location>
        <begin position="150"/>
        <end position="169"/>
    </location>
</feature>
<evidence type="ECO:0000256" key="6">
    <source>
        <dbReference type="ARBA" id="ARBA00023136"/>
    </source>
</evidence>
<evidence type="ECO:0000256" key="2">
    <source>
        <dbReference type="ARBA" id="ARBA00010323"/>
    </source>
</evidence>
<evidence type="ECO:0000256" key="7">
    <source>
        <dbReference type="PIRNR" id="PIRNR016636"/>
    </source>
</evidence>
<organism evidence="9 10">
    <name type="scientific">Spirosoma linguale (strain ATCC 33905 / DSM 74 / LMG 10896 / Claus 1)</name>
    <dbReference type="NCBI Taxonomy" id="504472"/>
    <lineage>
        <taxon>Bacteria</taxon>
        <taxon>Pseudomonadati</taxon>
        <taxon>Bacteroidota</taxon>
        <taxon>Cytophagia</taxon>
        <taxon>Cytophagales</taxon>
        <taxon>Cytophagaceae</taxon>
        <taxon>Spirosoma</taxon>
    </lineage>
</organism>
<proteinExistence type="inferred from homology"/>
<dbReference type="PIRSF" id="PIRSF016636">
    <property type="entry name" value="AlgI_DltB"/>
    <property type="match status" value="1"/>
</dbReference>
<protein>
    <submittedName>
        <fullName evidence="9">Membrane bound O-acyl transferase MBOAT family protein</fullName>
    </submittedName>
</protein>
<dbReference type="EMBL" id="CP001769">
    <property type="protein sequence ID" value="ADB39853.1"/>
    <property type="molecule type" value="Genomic_DNA"/>
</dbReference>
<reference evidence="9 10" key="1">
    <citation type="journal article" date="2010" name="Stand. Genomic Sci.">
        <title>Complete genome sequence of Spirosoma linguale type strain (1).</title>
        <authorList>
            <person name="Lail K."/>
            <person name="Sikorski J."/>
            <person name="Saunders E."/>
            <person name="Lapidus A."/>
            <person name="Glavina Del Rio T."/>
            <person name="Copeland A."/>
            <person name="Tice H."/>
            <person name="Cheng J.-F."/>
            <person name="Lucas S."/>
            <person name="Nolan M."/>
            <person name="Bruce D."/>
            <person name="Goodwin L."/>
            <person name="Pitluck S."/>
            <person name="Ivanova N."/>
            <person name="Mavromatis K."/>
            <person name="Ovchinnikova G."/>
            <person name="Pati A."/>
            <person name="Chen A."/>
            <person name="Palaniappan K."/>
            <person name="Land M."/>
            <person name="Hauser L."/>
            <person name="Chang Y.-J."/>
            <person name="Jeffries C.D."/>
            <person name="Chain P."/>
            <person name="Brettin T."/>
            <person name="Detter J.C."/>
            <person name="Schuetze A."/>
            <person name="Rohde M."/>
            <person name="Tindall B.J."/>
            <person name="Goeker M."/>
            <person name="Bristow J."/>
            <person name="Eisen J.A."/>
            <person name="Markowitz V."/>
            <person name="Hugenholtz P."/>
            <person name="Kyrpides N.C."/>
            <person name="Klenk H.-P."/>
            <person name="Chen F."/>
        </authorList>
    </citation>
    <scope>NUCLEOTIDE SEQUENCE [LARGE SCALE GENOMIC DNA]</scope>
    <source>
        <strain evidence="10">ATCC 33905 / DSM 74 / LMG 10896 / Claus 1</strain>
    </source>
</reference>
<dbReference type="PANTHER" id="PTHR13285">
    <property type="entry name" value="ACYLTRANSFERASE"/>
    <property type="match status" value="1"/>
</dbReference>
<evidence type="ECO:0000313" key="10">
    <source>
        <dbReference type="Proteomes" id="UP000002028"/>
    </source>
</evidence>
<evidence type="ECO:0000256" key="5">
    <source>
        <dbReference type="ARBA" id="ARBA00022989"/>
    </source>
</evidence>
<dbReference type="AlphaFoldDB" id="D2QHQ4"/>
<comment type="similarity">
    <text evidence="2 7">Belongs to the membrane-bound acyltransferase family.</text>
</comment>
<comment type="subcellular location">
    <subcellularLocation>
        <location evidence="1">Cell membrane</location>
        <topology evidence="1">Multi-pass membrane protein</topology>
    </subcellularLocation>
</comment>
<evidence type="ECO:0000313" key="9">
    <source>
        <dbReference type="EMBL" id="ADB39853.1"/>
    </source>
</evidence>
<dbReference type="PIRSF" id="PIRSF500217">
    <property type="entry name" value="AlgI"/>
    <property type="match status" value="1"/>
</dbReference>
<dbReference type="STRING" id="504472.Slin_3863"/>
<evidence type="ECO:0000256" key="3">
    <source>
        <dbReference type="ARBA" id="ARBA00022475"/>
    </source>
</evidence>
<keyword evidence="10" id="KW-1185">Reference proteome</keyword>
<keyword evidence="7" id="KW-0012">Acyltransferase</keyword>
<keyword evidence="4 8" id="KW-0812">Transmembrane</keyword>
<dbReference type="InterPro" id="IPR051085">
    <property type="entry name" value="MB_O-acyltransferase"/>
</dbReference>
<evidence type="ECO:0000256" key="4">
    <source>
        <dbReference type="ARBA" id="ARBA00022692"/>
    </source>
</evidence>